<gene>
    <name evidence="7" type="ORF">GCM10009430_04180</name>
</gene>
<evidence type="ECO:0000259" key="6">
    <source>
        <dbReference type="Pfam" id="PF21981"/>
    </source>
</evidence>
<dbReference type="Proteomes" id="UP001501758">
    <property type="component" value="Unassembled WGS sequence"/>
</dbReference>
<reference evidence="8" key="1">
    <citation type="journal article" date="2019" name="Int. J. Syst. Evol. Microbiol.">
        <title>The Global Catalogue of Microorganisms (GCM) 10K type strain sequencing project: providing services to taxonomists for standard genome sequencing and annotation.</title>
        <authorList>
            <consortium name="The Broad Institute Genomics Platform"/>
            <consortium name="The Broad Institute Genome Sequencing Center for Infectious Disease"/>
            <person name="Wu L."/>
            <person name="Ma J."/>
        </authorList>
    </citation>
    <scope>NUCLEOTIDE SEQUENCE [LARGE SCALE GENOMIC DNA]</scope>
    <source>
        <strain evidence="8">JCM 15974</strain>
    </source>
</reference>
<keyword evidence="8" id="KW-1185">Reference proteome</keyword>
<evidence type="ECO:0000256" key="1">
    <source>
        <dbReference type="ARBA" id="ARBA00004496"/>
    </source>
</evidence>
<evidence type="ECO:0000256" key="4">
    <source>
        <dbReference type="ARBA" id="ARBA00022490"/>
    </source>
</evidence>
<feature type="domain" description="RecX third three-helical" evidence="6">
    <location>
        <begin position="108"/>
        <end position="151"/>
    </location>
</feature>
<dbReference type="InterPro" id="IPR053924">
    <property type="entry name" value="RecX_HTH_2nd"/>
</dbReference>
<evidence type="ECO:0000259" key="5">
    <source>
        <dbReference type="Pfam" id="PF02631"/>
    </source>
</evidence>
<dbReference type="PANTHER" id="PTHR33602">
    <property type="entry name" value="REGULATORY PROTEIN RECX FAMILY PROTEIN"/>
    <property type="match status" value="1"/>
</dbReference>
<dbReference type="EMBL" id="BAAAGE010000001">
    <property type="protein sequence ID" value="GAA0713022.1"/>
    <property type="molecule type" value="Genomic_DNA"/>
</dbReference>
<keyword evidence="4" id="KW-0963">Cytoplasm</keyword>
<evidence type="ECO:0000313" key="7">
    <source>
        <dbReference type="EMBL" id="GAA0713022.1"/>
    </source>
</evidence>
<comment type="subcellular location">
    <subcellularLocation>
        <location evidence="1">Cytoplasm</location>
    </subcellularLocation>
</comment>
<dbReference type="Pfam" id="PF02631">
    <property type="entry name" value="RecX_HTH2"/>
    <property type="match status" value="1"/>
</dbReference>
<evidence type="ECO:0000256" key="3">
    <source>
        <dbReference type="ARBA" id="ARBA00018111"/>
    </source>
</evidence>
<dbReference type="RefSeq" id="WP_343910027.1">
    <property type="nucleotide sequence ID" value="NZ_BAAAGE010000001.1"/>
</dbReference>
<proteinExistence type="inferred from homology"/>
<dbReference type="Gene3D" id="1.10.10.10">
    <property type="entry name" value="Winged helix-like DNA-binding domain superfamily/Winged helix DNA-binding domain"/>
    <property type="match status" value="1"/>
</dbReference>
<dbReference type="InterPro" id="IPR053925">
    <property type="entry name" value="RecX_HTH_3rd"/>
</dbReference>
<dbReference type="Pfam" id="PF21981">
    <property type="entry name" value="RecX_HTH3"/>
    <property type="match status" value="1"/>
</dbReference>
<evidence type="ECO:0000256" key="2">
    <source>
        <dbReference type="ARBA" id="ARBA00009695"/>
    </source>
</evidence>
<dbReference type="InterPro" id="IPR003783">
    <property type="entry name" value="Regulatory_RecX"/>
</dbReference>
<dbReference type="PANTHER" id="PTHR33602:SF1">
    <property type="entry name" value="REGULATORY PROTEIN RECX FAMILY PROTEIN"/>
    <property type="match status" value="1"/>
</dbReference>
<accession>A0ABP3TMP8</accession>
<organism evidence="7 8">
    <name type="scientific">Aquimarina litoralis</name>
    <dbReference type="NCBI Taxonomy" id="584605"/>
    <lineage>
        <taxon>Bacteria</taxon>
        <taxon>Pseudomonadati</taxon>
        <taxon>Bacteroidota</taxon>
        <taxon>Flavobacteriia</taxon>
        <taxon>Flavobacteriales</taxon>
        <taxon>Flavobacteriaceae</taxon>
        <taxon>Aquimarina</taxon>
    </lineage>
</organism>
<protein>
    <recommendedName>
        <fullName evidence="3">Regulatory protein RecX</fullName>
    </recommendedName>
</protein>
<dbReference type="InterPro" id="IPR036388">
    <property type="entry name" value="WH-like_DNA-bd_sf"/>
</dbReference>
<comment type="similarity">
    <text evidence="2">Belongs to the RecX family.</text>
</comment>
<name>A0ABP3TMP8_9FLAO</name>
<evidence type="ECO:0000313" key="8">
    <source>
        <dbReference type="Proteomes" id="UP001501758"/>
    </source>
</evidence>
<sequence length="161" mass="19514">MYQNTPESITVTEAIKKMEHYCAYQDRCHKDISEKLSTMKLIPEAKEKIILHLIEHNFLNEERFAKSFARGKFRIKKWGKQRIIRELKFRHISEYCIKKALQEIPENEYLETFHNIAEKKLESITITDSYKKRKKLIDYLLYRGWENQLVFDKVTELIKKE</sequence>
<feature type="domain" description="RecX second three-helical" evidence="5">
    <location>
        <begin position="60"/>
        <end position="101"/>
    </location>
</feature>
<comment type="caution">
    <text evidence="7">The sequence shown here is derived from an EMBL/GenBank/DDBJ whole genome shotgun (WGS) entry which is preliminary data.</text>
</comment>